<dbReference type="SMART" id="SM00404">
    <property type="entry name" value="PTPc_motif"/>
    <property type="match status" value="1"/>
</dbReference>
<keyword evidence="19" id="KW-1185">Reference proteome</keyword>
<feature type="binding site" evidence="12">
    <location>
        <begin position="329"/>
        <end position="332"/>
    </location>
    <ligand>
        <name>substrate</name>
    </ligand>
</feature>
<keyword evidence="4" id="KW-0479">Metal-binding</keyword>
<evidence type="ECO:0000313" key="18">
    <source>
        <dbReference type="EnsemblMetazoa" id="XP_790636"/>
    </source>
</evidence>
<dbReference type="Pfam" id="PF06602">
    <property type="entry name" value="Myotub-related"/>
    <property type="match status" value="1"/>
</dbReference>
<evidence type="ECO:0000313" key="19">
    <source>
        <dbReference type="Proteomes" id="UP000007110"/>
    </source>
</evidence>
<dbReference type="Gene3D" id="3.30.40.10">
    <property type="entry name" value="Zinc/RING finger domain, C3HC4 (zinc finger)"/>
    <property type="match status" value="1"/>
</dbReference>
<dbReference type="GO" id="GO:0016020">
    <property type="term" value="C:membrane"/>
    <property type="evidence" value="ECO:0000318"/>
    <property type="project" value="GO_Central"/>
</dbReference>
<dbReference type="GO" id="GO:0008270">
    <property type="term" value="F:zinc ion binding"/>
    <property type="evidence" value="ECO:0007669"/>
    <property type="project" value="UniProtKB-KW"/>
</dbReference>
<dbReference type="EnsemblMetazoa" id="XM_785543">
    <property type="protein sequence ID" value="XP_790636"/>
    <property type="gene ID" value="LOC585727"/>
</dbReference>
<proteinExistence type="inferred from homology"/>
<feature type="domain" description="Myotubularin phosphatase" evidence="17">
    <location>
        <begin position="164"/>
        <end position="580"/>
    </location>
</feature>
<keyword evidence="7" id="KW-0862">Zinc</keyword>
<feature type="domain" description="FYVE-type" evidence="16">
    <location>
        <begin position="1086"/>
        <end position="1146"/>
    </location>
</feature>
<evidence type="ECO:0000259" key="15">
    <source>
        <dbReference type="PROSITE" id="PS50056"/>
    </source>
</evidence>
<dbReference type="GO" id="GO:0019903">
    <property type="term" value="F:protein phosphatase binding"/>
    <property type="evidence" value="ECO:0000318"/>
    <property type="project" value="GO_Central"/>
</dbReference>
<feature type="compositionally biased region" description="Polar residues" evidence="14">
    <location>
        <begin position="743"/>
        <end position="752"/>
    </location>
</feature>
<dbReference type="PROSITE" id="PS00383">
    <property type="entry name" value="TYR_PHOSPHATASE_1"/>
    <property type="match status" value="1"/>
</dbReference>
<dbReference type="InterPro" id="IPR011011">
    <property type="entry name" value="Znf_FYVE_PHD"/>
</dbReference>
<dbReference type="GO" id="GO:0012505">
    <property type="term" value="C:endomembrane system"/>
    <property type="evidence" value="ECO:0007669"/>
    <property type="project" value="UniProtKB-SubCell"/>
</dbReference>
<dbReference type="SUPFAM" id="SSF52799">
    <property type="entry name" value="(Phosphotyrosine protein) phosphatases II"/>
    <property type="match status" value="1"/>
</dbReference>
<reference evidence="18" key="2">
    <citation type="submission" date="2021-01" db="UniProtKB">
        <authorList>
            <consortium name="EnsemblMetazoa"/>
        </authorList>
    </citation>
    <scope>IDENTIFICATION</scope>
</reference>
<keyword evidence="8" id="KW-0443">Lipid metabolism</keyword>
<dbReference type="KEGG" id="spu:585727"/>
<keyword evidence="9" id="KW-0472">Membrane</keyword>
<feature type="domain" description="Tyrosine specific protein phosphatases" evidence="15">
    <location>
        <begin position="386"/>
        <end position="430"/>
    </location>
</feature>
<dbReference type="SUPFAM" id="SSF50729">
    <property type="entry name" value="PH domain-like"/>
    <property type="match status" value="1"/>
</dbReference>
<dbReference type="GO" id="GO:0052629">
    <property type="term" value="F:phosphatidylinositol-3,5-bisphosphate 3-phosphatase activity"/>
    <property type="evidence" value="ECO:0000318"/>
    <property type="project" value="GO_Central"/>
</dbReference>
<keyword evidence="5 13" id="KW-0863">Zinc-finger</keyword>
<dbReference type="InterPro" id="IPR046978">
    <property type="entry name" value="MTMR4_FYVE"/>
</dbReference>
<dbReference type="EC" id="3.1.3.95" evidence="3"/>
<evidence type="ECO:0000256" key="13">
    <source>
        <dbReference type="PROSITE-ProRule" id="PRU00091"/>
    </source>
</evidence>
<dbReference type="InterPro" id="IPR017455">
    <property type="entry name" value="Znf_FYVE-rel"/>
</dbReference>
<evidence type="ECO:0000256" key="14">
    <source>
        <dbReference type="SAM" id="MobiDB-lite"/>
    </source>
</evidence>
<dbReference type="Proteomes" id="UP000007110">
    <property type="component" value="Unassembled WGS sequence"/>
</dbReference>
<accession>A0A7M7REP6</accession>
<evidence type="ECO:0000256" key="9">
    <source>
        <dbReference type="ARBA" id="ARBA00023136"/>
    </source>
</evidence>
<dbReference type="GO" id="GO:0046856">
    <property type="term" value="P:phosphatidylinositol dephosphorylation"/>
    <property type="evidence" value="ECO:0000318"/>
    <property type="project" value="GO_Central"/>
</dbReference>
<dbReference type="CDD" id="cd15733">
    <property type="entry name" value="FYVE_MTMR4"/>
    <property type="match status" value="1"/>
</dbReference>
<dbReference type="InterPro" id="IPR000306">
    <property type="entry name" value="Znf_FYVE"/>
</dbReference>
<evidence type="ECO:0000256" key="11">
    <source>
        <dbReference type="PIRSR" id="PIRSR630564-1"/>
    </source>
</evidence>
<dbReference type="RefSeq" id="XP_790636.4">
    <property type="nucleotide sequence ID" value="XM_785543.5"/>
</dbReference>
<dbReference type="InterPro" id="IPR016130">
    <property type="entry name" value="Tyr_Pase_AS"/>
</dbReference>
<feature type="active site" description="Phosphocysteine intermediate" evidence="11">
    <location>
        <position position="417"/>
    </location>
</feature>
<evidence type="ECO:0000256" key="1">
    <source>
        <dbReference type="ARBA" id="ARBA00004184"/>
    </source>
</evidence>
<comment type="similarity">
    <text evidence="2">Belongs to the protein-tyrosine phosphatase family. Non-receptor class myotubularin subfamily.</text>
</comment>
<feature type="region of interest" description="Disordered" evidence="14">
    <location>
        <begin position="591"/>
        <end position="791"/>
    </location>
</feature>
<dbReference type="GeneID" id="585727"/>
<feature type="compositionally biased region" description="Basic and acidic residues" evidence="14">
    <location>
        <begin position="766"/>
        <end position="776"/>
    </location>
</feature>
<reference evidence="19" key="1">
    <citation type="submission" date="2015-02" db="EMBL/GenBank/DDBJ databases">
        <title>Genome sequencing for Strongylocentrotus purpuratus.</title>
        <authorList>
            <person name="Murali S."/>
            <person name="Liu Y."/>
            <person name="Vee V."/>
            <person name="English A."/>
            <person name="Wang M."/>
            <person name="Skinner E."/>
            <person name="Han Y."/>
            <person name="Muzny D.M."/>
            <person name="Worley K.C."/>
            <person name="Gibbs R.A."/>
        </authorList>
    </citation>
    <scope>NUCLEOTIDE SEQUENCE</scope>
</reference>
<feature type="compositionally biased region" description="Basic and acidic residues" evidence="14">
    <location>
        <begin position="617"/>
        <end position="632"/>
    </location>
</feature>
<name>A0A7M7REP6_STRPU</name>
<sequence length="1168" mass="130912">MAEPLEELDSLVHVNPSEAFPKRPLHKDNPSLECPFPELCGEGVEFIGEASDGAVIVLSNYRLHICYAKSFVNVPVGLIENAECRDQECLVVTCKDGKLIRCQFDTSDQCQEWLYRVQKTLERPSKLDDIFAFSFHAWCFDHIQEHREPDGFEPGVCFLEGSSKVTHCKFGTEIDRQGFDLKKAWRIFDNSDFKYCTTYPTQHIVPKEIEDDAMKKSINFRTSKRFPSVVWRHKGNGAVIARCSQPAVGWLGWRSEEDERFMSAILDACAMDDPRKNKKSCHSNGYVKSEQYRVTDDQDETRRGEYEHSNQSKTILIIDARSYAAAFANRAKGGGCEYPEYYTCCDIEFMGLANIHSVRKSFNTVHALCSNNSLDQTTWLSNLEATKWLQNLSMLLKAAIKVVTAVDQEARPVIVHCSDGWDRTPQIVALAEIMLDPYYRTMQGFQALVEREWLDFGHKFADRCGHRPGQDDANERCPVFLQWLDCIHQLLRQYPTAFEFNETFLVKLVQHTYSCLFGTFLCNSLKARLKNSIKERTCSVWSLIVVEGNKYRNFLYDPKTYKVLYPTCNIRELDLWIAVYLSETSHSICEDSGPAPVQQASQSGVNPAESPKLSRTRSFDNIHKSVSEEEPSRGNIGGDTQGLTRTSSDPNLSDLKMESTLGTSPKTRMIPPLPLDQREDQDPKDDQDEPITNGHTEEDGSENEEEEEGLSNGYEAEEESSGSEAPLTNGVDGSSEECERQQTNEGEVQISNGHDVRLSNGLTNGHTDENFEKECPEGSPMCSTPRKSARSKHILDVHMESSTETVTEDPSPAHLKDGDPKVLMGPGDCNGFDNSPVESNGESTPNGEMLNGHAAMLKGLLFQSSSISTSTSDISNSHVGYPVKKSPSVPLPTEHHIPYLPSSDDGDITPLAKHLSKLSSGGSLSNGHSNHISQSAAVGSEPSFSTCLSRTSSCSNSNGLDAMGGDALGDSQRQLKLGRHLDMDGLTCIKDPRQRRMLGILQEQQSKMEAMRQREQILLAIIERLRVANEECSPALACALDELENCNLLNPEDEERSHSRCNSIRSDVSWEQIDEGDTSRTLWIPDHAVSHCSLCNSRFNLVVRKHHCRNCGQIFCATCSNFFIAIPREQLYQPQRVCQPCHQRLEVDLHRHEHALEGSRQMGTVRDG</sequence>
<evidence type="ECO:0000256" key="3">
    <source>
        <dbReference type="ARBA" id="ARBA00012903"/>
    </source>
</evidence>
<organism evidence="18 19">
    <name type="scientific">Strongylocentrotus purpuratus</name>
    <name type="common">Purple sea urchin</name>
    <dbReference type="NCBI Taxonomy" id="7668"/>
    <lineage>
        <taxon>Eukaryota</taxon>
        <taxon>Metazoa</taxon>
        <taxon>Echinodermata</taxon>
        <taxon>Eleutherozoa</taxon>
        <taxon>Echinozoa</taxon>
        <taxon>Echinoidea</taxon>
        <taxon>Euechinoidea</taxon>
        <taxon>Echinacea</taxon>
        <taxon>Camarodonta</taxon>
        <taxon>Echinidea</taxon>
        <taxon>Strongylocentrotidae</taxon>
        <taxon>Strongylocentrotus</taxon>
    </lineage>
</organism>
<dbReference type="GO" id="GO:0004438">
    <property type="term" value="F:phosphatidylinositol-3-phosphate phosphatase activity"/>
    <property type="evidence" value="ECO:0000318"/>
    <property type="project" value="GO_Central"/>
</dbReference>
<evidence type="ECO:0000256" key="8">
    <source>
        <dbReference type="ARBA" id="ARBA00023098"/>
    </source>
</evidence>
<keyword evidence="6" id="KW-0378">Hydrolase</keyword>
<dbReference type="SUPFAM" id="SSF57903">
    <property type="entry name" value="FYVE/PHD zinc finger"/>
    <property type="match status" value="1"/>
</dbReference>
<dbReference type="PROSITE" id="PS51339">
    <property type="entry name" value="PPASE_MYOTUBULARIN"/>
    <property type="match status" value="1"/>
</dbReference>
<evidence type="ECO:0000256" key="2">
    <source>
        <dbReference type="ARBA" id="ARBA00007471"/>
    </source>
</evidence>
<dbReference type="InterPro" id="IPR010569">
    <property type="entry name" value="Myotubularin-like_Pase_dom"/>
</dbReference>
<dbReference type="InterPro" id="IPR003595">
    <property type="entry name" value="Tyr_Pase_cat"/>
</dbReference>
<dbReference type="PANTHER" id="PTHR10807:SF75">
    <property type="entry name" value="PHOSPHATIDYLINOSITOL-3-PHOSPHATE PHOSPHATASE"/>
    <property type="match status" value="1"/>
</dbReference>
<dbReference type="OrthoDB" id="271628at2759"/>
<dbReference type="OMA" id="XAISASS"/>
<dbReference type="InterPro" id="IPR013083">
    <property type="entry name" value="Znf_RING/FYVE/PHD"/>
</dbReference>
<evidence type="ECO:0000259" key="17">
    <source>
        <dbReference type="PROSITE" id="PS51339"/>
    </source>
</evidence>
<evidence type="ECO:0000256" key="4">
    <source>
        <dbReference type="ARBA" id="ARBA00022723"/>
    </source>
</evidence>
<dbReference type="InterPro" id="IPR029021">
    <property type="entry name" value="Prot-tyrosine_phosphatase-like"/>
</dbReference>
<dbReference type="GO" id="GO:0005737">
    <property type="term" value="C:cytoplasm"/>
    <property type="evidence" value="ECO:0000318"/>
    <property type="project" value="GO_Central"/>
</dbReference>
<feature type="compositionally biased region" description="Acidic residues" evidence="14">
    <location>
        <begin position="699"/>
        <end position="721"/>
    </location>
</feature>
<dbReference type="Pfam" id="PF01363">
    <property type="entry name" value="FYVE"/>
    <property type="match status" value="1"/>
</dbReference>
<dbReference type="PANTHER" id="PTHR10807">
    <property type="entry name" value="MYOTUBULARIN-RELATED"/>
    <property type="match status" value="1"/>
</dbReference>
<protein>
    <recommendedName>
        <fullName evidence="3">phosphatidylinositol-3,5-bisphosphate 3-phosphatase</fullName>
        <ecNumber evidence="3">3.1.3.95</ecNumber>
    </recommendedName>
    <alternativeName>
        <fullName evidence="10">Phosphatidylinositol-3,5-bisphosphate 3-phosphatase</fullName>
    </alternativeName>
</protein>
<evidence type="ECO:0000256" key="5">
    <source>
        <dbReference type="ARBA" id="ARBA00022771"/>
    </source>
</evidence>
<dbReference type="InParanoid" id="A0A7M7REP6"/>
<dbReference type="PROSITE" id="PS50056">
    <property type="entry name" value="TYR_PHOSPHATASE_2"/>
    <property type="match status" value="1"/>
</dbReference>
<dbReference type="PROSITE" id="PS50178">
    <property type="entry name" value="ZF_FYVE"/>
    <property type="match status" value="1"/>
</dbReference>
<dbReference type="AlphaFoldDB" id="A0A7M7REP6"/>
<evidence type="ECO:0000256" key="6">
    <source>
        <dbReference type="ARBA" id="ARBA00022801"/>
    </source>
</evidence>
<dbReference type="SMART" id="SM00064">
    <property type="entry name" value="FYVE"/>
    <property type="match status" value="1"/>
</dbReference>
<dbReference type="InterPro" id="IPR030564">
    <property type="entry name" value="Myotubularin"/>
</dbReference>
<dbReference type="CDD" id="cd14533">
    <property type="entry name" value="PTP-MTMR3-like"/>
    <property type="match status" value="1"/>
</dbReference>
<evidence type="ECO:0000259" key="16">
    <source>
        <dbReference type="PROSITE" id="PS50178"/>
    </source>
</evidence>
<comment type="subcellular location">
    <subcellularLocation>
        <location evidence="1">Endomembrane system</location>
        <topology evidence="1">Peripheral membrane protein</topology>
    </subcellularLocation>
</comment>
<dbReference type="InterPro" id="IPR000387">
    <property type="entry name" value="Tyr_Pase_dom"/>
</dbReference>
<evidence type="ECO:0000256" key="12">
    <source>
        <dbReference type="PIRSR" id="PIRSR630564-2"/>
    </source>
</evidence>
<evidence type="ECO:0000256" key="7">
    <source>
        <dbReference type="ARBA" id="ARBA00022833"/>
    </source>
</evidence>
<feature type="binding site" evidence="12">
    <location>
        <begin position="354"/>
        <end position="355"/>
    </location>
    <ligand>
        <name>substrate</name>
    </ligand>
</feature>
<evidence type="ECO:0000256" key="10">
    <source>
        <dbReference type="ARBA" id="ARBA00032571"/>
    </source>
</evidence>
<feature type="binding site" evidence="12">
    <location>
        <begin position="417"/>
        <end position="423"/>
    </location>
    <ligand>
        <name>substrate</name>
    </ligand>
</feature>
<feature type="compositionally biased region" description="Polar residues" evidence="14">
    <location>
        <begin position="641"/>
        <end position="651"/>
    </location>
</feature>